<keyword evidence="4" id="KW-1185">Reference proteome</keyword>
<protein>
    <submittedName>
        <fullName evidence="3">Uncharacterized protein</fullName>
    </submittedName>
</protein>
<evidence type="ECO:0000256" key="1">
    <source>
        <dbReference type="SAM" id="MobiDB-lite"/>
    </source>
</evidence>
<keyword evidence="2" id="KW-0812">Transmembrane</keyword>
<dbReference type="EMBL" id="KZ819679">
    <property type="protein sequence ID" value="PWN24691.1"/>
    <property type="molecule type" value="Genomic_DNA"/>
</dbReference>
<feature type="region of interest" description="Disordered" evidence="1">
    <location>
        <begin position="46"/>
        <end position="65"/>
    </location>
</feature>
<feature type="compositionally biased region" description="Low complexity" evidence="1">
    <location>
        <begin position="50"/>
        <end position="62"/>
    </location>
</feature>
<feature type="transmembrane region" description="Helical" evidence="2">
    <location>
        <begin position="15"/>
        <end position="36"/>
    </location>
</feature>
<evidence type="ECO:0000313" key="3">
    <source>
        <dbReference type="EMBL" id="PWN24691.1"/>
    </source>
</evidence>
<keyword evidence="2" id="KW-1133">Transmembrane helix</keyword>
<gene>
    <name evidence="3" type="ORF">BDZ90DRAFT_262912</name>
</gene>
<name>A0A316UK03_9BASI</name>
<sequence length="238" mass="25613">MSKQPPNRRRRRPDALAIFGAAGAAVALVGAGYYWYSQWAASGSKKEADPSSSAPTSTASSSQAFAQRPTLSLTVPASLPSSSISHLYTQVVTPLAQQYNIHLILPSTLEALPESTIDGLDTRRILRYSTSKGAYSVARALGCNAHVELLAGKGEDHGDDDGGDDDESYKALQLIRKNGKCRLLVMVTPPKREGFSASLTSEGSGQGAALRIIPLPSHDAADWKRITQRLTEYRSAWR</sequence>
<dbReference type="OrthoDB" id="3347120at2759"/>
<dbReference type="Proteomes" id="UP000245884">
    <property type="component" value="Unassembled WGS sequence"/>
</dbReference>
<evidence type="ECO:0000256" key="2">
    <source>
        <dbReference type="SAM" id="Phobius"/>
    </source>
</evidence>
<accession>A0A316UK03</accession>
<evidence type="ECO:0000313" key="4">
    <source>
        <dbReference type="Proteomes" id="UP000245884"/>
    </source>
</evidence>
<keyword evidence="2" id="KW-0472">Membrane</keyword>
<dbReference type="RefSeq" id="XP_025359303.1">
    <property type="nucleotide sequence ID" value="XM_025508549.1"/>
</dbReference>
<organism evidence="3 4">
    <name type="scientific">Jaminaea rosea</name>
    <dbReference type="NCBI Taxonomy" id="1569628"/>
    <lineage>
        <taxon>Eukaryota</taxon>
        <taxon>Fungi</taxon>
        <taxon>Dikarya</taxon>
        <taxon>Basidiomycota</taxon>
        <taxon>Ustilaginomycotina</taxon>
        <taxon>Exobasidiomycetes</taxon>
        <taxon>Microstromatales</taxon>
        <taxon>Microstromatales incertae sedis</taxon>
        <taxon>Jaminaea</taxon>
    </lineage>
</organism>
<proteinExistence type="predicted"/>
<dbReference type="AlphaFoldDB" id="A0A316UK03"/>
<reference evidence="3 4" key="1">
    <citation type="journal article" date="2018" name="Mol. Biol. Evol.">
        <title>Broad Genomic Sampling Reveals a Smut Pathogenic Ancestry of the Fungal Clade Ustilaginomycotina.</title>
        <authorList>
            <person name="Kijpornyongpan T."/>
            <person name="Mondo S.J."/>
            <person name="Barry K."/>
            <person name="Sandor L."/>
            <person name="Lee J."/>
            <person name="Lipzen A."/>
            <person name="Pangilinan J."/>
            <person name="LaButti K."/>
            <person name="Hainaut M."/>
            <person name="Henrissat B."/>
            <person name="Grigoriev I.V."/>
            <person name="Spatafora J.W."/>
            <person name="Aime M.C."/>
        </authorList>
    </citation>
    <scope>NUCLEOTIDE SEQUENCE [LARGE SCALE GENOMIC DNA]</scope>
    <source>
        <strain evidence="3 4">MCA 5214</strain>
    </source>
</reference>
<dbReference type="GeneID" id="37030372"/>